<feature type="compositionally biased region" description="Basic and acidic residues" evidence="1">
    <location>
        <begin position="565"/>
        <end position="574"/>
    </location>
</feature>
<evidence type="ECO:0000256" key="1">
    <source>
        <dbReference type="SAM" id="MobiDB-lite"/>
    </source>
</evidence>
<feature type="region of interest" description="Disordered" evidence="1">
    <location>
        <begin position="302"/>
        <end position="349"/>
    </location>
</feature>
<feature type="region of interest" description="Disordered" evidence="1">
    <location>
        <begin position="103"/>
        <end position="165"/>
    </location>
</feature>
<evidence type="ECO:0000313" key="3">
    <source>
        <dbReference type="Proteomes" id="UP001642483"/>
    </source>
</evidence>
<protein>
    <submittedName>
        <fullName evidence="2">Uncharacterized protein</fullName>
    </submittedName>
</protein>
<gene>
    <name evidence="2" type="ORF">CVLEPA_LOCUS29396</name>
</gene>
<sequence>MANKSRFCVQFSSARPDSASKIRILFNDSQPGEIQKIWKELYNTNAPKDVKIICENQSSYALNNPKDFAAFMAIAEDQYRIHPSKPMSVVLAISGDYYTLTTTSTSSQDSSPERHHNEETTNGFCNQPTKEEESPCSSGIKNLKISDDSPHNSSDHAGNSENSQERNHEILHNDHGAQDLSMKSNGHHKFDQVHRNGGPDQGLGLSAFPFYDKVRESSIYKNGFSPCQISSPTVSCAAANFVSNMQQQRLMGHSPSASFILQSFWRNNFERAAAMQLANGFNHSNGSNESLLAASLNDLRSLRSGGAPTSRDDDVQKKRKRPSKSSGNKKNANGTETSKRMRSSPSQSNIEYHYQRAKEYETMPEEQQKMHNSAHRSHWKHLLFVTRSSPNFVKTFKYAKYDEWSSEARDIFAISQPDKYRWSFLTISKQGDVLCDRIKGRIQDLKDMELEDKPEWCPPEEVLDTAIKRADTRLIQLRKIIAARKLLAEQNGDAPPPTKQRALTKVNRNPKRPKKNIQNTTNSRRRHAIKSRPNKIVLPPALHAQLWPACLPPKSDASPKKQKIKKESAKPPEK</sequence>
<accession>A0ABP0H170</accession>
<proteinExistence type="predicted"/>
<dbReference type="EMBL" id="CAWYQH010000152">
    <property type="protein sequence ID" value="CAK8696225.1"/>
    <property type="molecule type" value="Genomic_DNA"/>
</dbReference>
<feature type="compositionally biased region" description="Polar residues" evidence="1">
    <location>
        <begin position="324"/>
        <end position="336"/>
    </location>
</feature>
<feature type="region of interest" description="Disordered" evidence="1">
    <location>
        <begin position="177"/>
        <end position="199"/>
    </location>
</feature>
<keyword evidence="3" id="KW-1185">Reference proteome</keyword>
<organism evidence="2 3">
    <name type="scientific">Clavelina lepadiformis</name>
    <name type="common">Light-bulb sea squirt</name>
    <name type="synonym">Ascidia lepadiformis</name>
    <dbReference type="NCBI Taxonomy" id="159417"/>
    <lineage>
        <taxon>Eukaryota</taxon>
        <taxon>Metazoa</taxon>
        <taxon>Chordata</taxon>
        <taxon>Tunicata</taxon>
        <taxon>Ascidiacea</taxon>
        <taxon>Aplousobranchia</taxon>
        <taxon>Clavelinidae</taxon>
        <taxon>Clavelina</taxon>
    </lineage>
</organism>
<evidence type="ECO:0000313" key="2">
    <source>
        <dbReference type="EMBL" id="CAK8696225.1"/>
    </source>
</evidence>
<feature type="compositionally biased region" description="Basic and acidic residues" evidence="1">
    <location>
        <begin position="144"/>
        <end position="154"/>
    </location>
</feature>
<feature type="region of interest" description="Disordered" evidence="1">
    <location>
        <begin position="490"/>
        <end position="534"/>
    </location>
</feature>
<reference evidence="2 3" key="1">
    <citation type="submission" date="2024-02" db="EMBL/GenBank/DDBJ databases">
        <authorList>
            <person name="Daric V."/>
            <person name="Darras S."/>
        </authorList>
    </citation>
    <scope>NUCLEOTIDE SEQUENCE [LARGE SCALE GENOMIC DNA]</scope>
</reference>
<feature type="region of interest" description="Disordered" evidence="1">
    <location>
        <begin position="549"/>
        <end position="574"/>
    </location>
</feature>
<name>A0ABP0H170_CLALP</name>
<feature type="compositionally biased region" description="Basic residues" evidence="1">
    <location>
        <begin position="523"/>
        <end position="533"/>
    </location>
</feature>
<dbReference type="Proteomes" id="UP001642483">
    <property type="component" value="Unassembled WGS sequence"/>
</dbReference>
<comment type="caution">
    <text evidence="2">The sequence shown here is derived from an EMBL/GenBank/DDBJ whole genome shotgun (WGS) entry which is preliminary data.</text>
</comment>